<evidence type="ECO:0000259" key="5">
    <source>
        <dbReference type="Pfam" id="PF00149"/>
    </source>
</evidence>
<organism evidence="6 7">
    <name type="scientific">Paenibacillus phyllosphaerae</name>
    <dbReference type="NCBI Taxonomy" id="274593"/>
    <lineage>
        <taxon>Bacteria</taxon>
        <taxon>Bacillati</taxon>
        <taxon>Bacillota</taxon>
        <taxon>Bacilli</taxon>
        <taxon>Bacillales</taxon>
        <taxon>Paenibacillaceae</taxon>
        <taxon>Paenibacillus</taxon>
    </lineage>
</organism>
<dbReference type="AlphaFoldDB" id="A0A7W5FP61"/>
<dbReference type="SUPFAM" id="SSF56300">
    <property type="entry name" value="Metallo-dependent phosphatases"/>
    <property type="match status" value="1"/>
</dbReference>
<proteinExistence type="inferred from homology"/>
<accession>A0A7W5FP61</accession>
<keyword evidence="7" id="KW-1185">Reference proteome</keyword>
<sequence>MKIVVFSDMHTISPREPLVEVRNSRLFFADAWPTFVKLSGLIRQEAPDLVICLGDMVDWYSDENRDFAIGLLNELPCPWLSVPGNHDYQRFVRTEHAILKFSAAEGREAAREGWLARGIELHNRYIEAGDTGLILLDSALSGVPEGTQKWLASVTGRHRRQLVFTHVPLDQPQVREQILSVDARRDLAKYVQSRSPWLFPEALRGHVSDVFTGHLHIPGELTAEGTRMHMLGTAITTPRKPDLHASALVVTLGQHVDVRRIYI</sequence>
<dbReference type="InterPro" id="IPR029052">
    <property type="entry name" value="Metallo-depent_PP-like"/>
</dbReference>
<evidence type="ECO:0000313" key="7">
    <source>
        <dbReference type="Proteomes" id="UP000570361"/>
    </source>
</evidence>
<dbReference type="InterPro" id="IPR050884">
    <property type="entry name" value="CNP_phosphodiesterase-III"/>
</dbReference>
<dbReference type="RefSeq" id="WP_183601924.1">
    <property type="nucleotide sequence ID" value="NZ_JACHXK010000010.1"/>
</dbReference>
<keyword evidence="2" id="KW-0378">Hydrolase</keyword>
<feature type="domain" description="Calcineurin-like phosphoesterase" evidence="5">
    <location>
        <begin position="1"/>
        <end position="218"/>
    </location>
</feature>
<protein>
    <recommendedName>
        <fullName evidence="5">Calcineurin-like phosphoesterase domain-containing protein</fullName>
    </recommendedName>
</protein>
<evidence type="ECO:0000313" key="6">
    <source>
        <dbReference type="EMBL" id="MBB3112031.1"/>
    </source>
</evidence>
<dbReference type="Proteomes" id="UP000570361">
    <property type="component" value="Unassembled WGS sequence"/>
</dbReference>
<dbReference type="InterPro" id="IPR004843">
    <property type="entry name" value="Calcineurin-like_PHP"/>
</dbReference>
<dbReference type="GO" id="GO:0046872">
    <property type="term" value="F:metal ion binding"/>
    <property type="evidence" value="ECO:0007669"/>
    <property type="project" value="UniProtKB-KW"/>
</dbReference>
<keyword evidence="3" id="KW-0408">Iron</keyword>
<name>A0A7W5FP61_9BACL</name>
<evidence type="ECO:0000256" key="2">
    <source>
        <dbReference type="ARBA" id="ARBA00022801"/>
    </source>
</evidence>
<comment type="caution">
    <text evidence="6">The sequence shown here is derived from an EMBL/GenBank/DDBJ whole genome shotgun (WGS) entry which is preliminary data.</text>
</comment>
<dbReference type="Gene3D" id="3.60.21.10">
    <property type="match status" value="1"/>
</dbReference>
<dbReference type="PANTHER" id="PTHR42988:SF2">
    <property type="entry name" value="CYCLIC NUCLEOTIDE PHOSPHODIESTERASE CBUA0032-RELATED"/>
    <property type="match status" value="1"/>
</dbReference>
<dbReference type="Pfam" id="PF00149">
    <property type="entry name" value="Metallophos"/>
    <property type="match status" value="1"/>
</dbReference>
<evidence type="ECO:0000256" key="1">
    <source>
        <dbReference type="ARBA" id="ARBA00022723"/>
    </source>
</evidence>
<dbReference type="EMBL" id="JACHXK010000010">
    <property type="protein sequence ID" value="MBB3112031.1"/>
    <property type="molecule type" value="Genomic_DNA"/>
</dbReference>
<keyword evidence="1" id="KW-0479">Metal-binding</keyword>
<dbReference type="GO" id="GO:0016787">
    <property type="term" value="F:hydrolase activity"/>
    <property type="evidence" value="ECO:0007669"/>
    <property type="project" value="UniProtKB-KW"/>
</dbReference>
<evidence type="ECO:0000256" key="4">
    <source>
        <dbReference type="ARBA" id="ARBA00025742"/>
    </source>
</evidence>
<gene>
    <name evidence="6" type="ORF">FHS18_004109</name>
</gene>
<comment type="similarity">
    <text evidence="4">Belongs to the cyclic nucleotide phosphodiesterase class-III family.</text>
</comment>
<dbReference type="PANTHER" id="PTHR42988">
    <property type="entry name" value="PHOSPHOHYDROLASE"/>
    <property type="match status" value="1"/>
</dbReference>
<evidence type="ECO:0000256" key="3">
    <source>
        <dbReference type="ARBA" id="ARBA00023004"/>
    </source>
</evidence>
<reference evidence="6 7" key="1">
    <citation type="submission" date="2020-08" db="EMBL/GenBank/DDBJ databases">
        <title>Genomic Encyclopedia of Type Strains, Phase III (KMG-III): the genomes of soil and plant-associated and newly described type strains.</title>
        <authorList>
            <person name="Whitman W."/>
        </authorList>
    </citation>
    <scope>NUCLEOTIDE SEQUENCE [LARGE SCALE GENOMIC DNA]</scope>
    <source>
        <strain evidence="6 7">CECT 5862</strain>
    </source>
</reference>